<keyword evidence="2" id="KW-1185">Reference proteome</keyword>
<proteinExistence type="predicted"/>
<name>A0A919PCQ1_9CELL</name>
<dbReference type="Proteomes" id="UP000642125">
    <property type="component" value="Unassembled WGS sequence"/>
</dbReference>
<evidence type="ECO:0000313" key="1">
    <source>
        <dbReference type="EMBL" id="GIG37261.1"/>
    </source>
</evidence>
<protein>
    <submittedName>
        <fullName evidence="1">Uncharacterized protein</fullName>
    </submittedName>
</protein>
<sequence length="108" mass="10635">MCAASSGASGRGRGAAAVVTGVGAVVGWPSSVVAGVPASGAAGAAARDRDPVLLPVDRPLVDRGARAVLVRPEAEVAADGPRRGFRGVPSEGVASVIPTWWHQEVSGG</sequence>
<accession>A0A919PCQ1</accession>
<organism evidence="1 2">
    <name type="scientific">Cellulomonas pakistanensis</name>
    <dbReference type="NCBI Taxonomy" id="992287"/>
    <lineage>
        <taxon>Bacteria</taxon>
        <taxon>Bacillati</taxon>
        <taxon>Actinomycetota</taxon>
        <taxon>Actinomycetes</taxon>
        <taxon>Micrococcales</taxon>
        <taxon>Cellulomonadaceae</taxon>
        <taxon>Cellulomonas</taxon>
    </lineage>
</organism>
<gene>
    <name evidence="1" type="ORF">Cpa01nite_26420</name>
</gene>
<dbReference type="AlphaFoldDB" id="A0A919PCQ1"/>
<dbReference type="EMBL" id="BONO01000021">
    <property type="protein sequence ID" value="GIG37261.1"/>
    <property type="molecule type" value="Genomic_DNA"/>
</dbReference>
<evidence type="ECO:0000313" key="2">
    <source>
        <dbReference type="Proteomes" id="UP000642125"/>
    </source>
</evidence>
<reference evidence="1" key="1">
    <citation type="submission" date="2021-01" db="EMBL/GenBank/DDBJ databases">
        <title>Whole genome shotgun sequence of Cellulomonas pakistanensis NBRC 110800.</title>
        <authorList>
            <person name="Komaki H."/>
            <person name="Tamura T."/>
        </authorList>
    </citation>
    <scope>NUCLEOTIDE SEQUENCE</scope>
    <source>
        <strain evidence="1">NBRC 110800</strain>
    </source>
</reference>
<comment type="caution">
    <text evidence="1">The sequence shown here is derived from an EMBL/GenBank/DDBJ whole genome shotgun (WGS) entry which is preliminary data.</text>
</comment>